<gene>
    <name evidence="2" type="ORF">GGQ74_002444</name>
</gene>
<name>A0A846QKX5_9BACT</name>
<dbReference type="RefSeq" id="WP_167941811.1">
    <property type="nucleotide sequence ID" value="NZ_JAATJA010000002.1"/>
</dbReference>
<protein>
    <submittedName>
        <fullName evidence="2">Spore maturation protein CgeB</fullName>
    </submittedName>
</protein>
<proteinExistence type="predicted"/>
<organism evidence="2 3">
    <name type="scientific">Desulfobaculum xiamenense</name>
    <dbReference type="NCBI Taxonomy" id="995050"/>
    <lineage>
        <taxon>Bacteria</taxon>
        <taxon>Pseudomonadati</taxon>
        <taxon>Thermodesulfobacteriota</taxon>
        <taxon>Desulfovibrionia</taxon>
        <taxon>Desulfovibrionales</taxon>
        <taxon>Desulfovibrionaceae</taxon>
        <taxon>Desulfobaculum</taxon>
    </lineage>
</organism>
<keyword evidence="3" id="KW-1185">Reference proteome</keyword>
<reference evidence="2 3" key="1">
    <citation type="submission" date="2020-03" db="EMBL/GenBank/DDBJ databases">
        <title>Genomic Encyclopedia of Type Strains, Phase IV (KMG-IV): sequencing the most valuable type-strain genomes for metagenomic binning, comparative biology and taxonomic classification.</title>
        <authorList>
            <person name="Goeker M."/>
        </authorList>
    </citation>
    <scope>NUCLEOTIDE SEQUENCE [LARGE SCALE GENOMIC DNA]</scope>
    <source>
        <strain evidence="2 3">DSM 24233</strain>
    </source>
</reference>
<evidence type="ECO:0000259" key="1">
    <source>
        <dbReference type="Pfam" id="PF13524"/>
    </source>
</evidence>
<dbReference type="Proteomes" id="UP000580856">
    <property type="component" value="Unassembled WGS sequence"/>
</dbReference>
<evidence type="ECO:0000313" key="3">
    <source>
        <dbReference type="Proteomes" id="UP000580856"/>
    </source>
</evidence>
<evidence type="ECO:0000313" key="2">
    <source>
        <dbReference type="EMBL" id="NJB68771.1"/>
    </source>
</evidence>
<sequence>MPQRPRRLRIETELGKLQTLPDGKRELAHMPGPGDVLVLGIGPDPASLAGLLPAGKAVYVIEAPLFKSQMSDAWHESVPSQWNIISEDMLDDATIMDADIVLYRPGLRFFPSFWGPLVARCRWLKTLASGSAEPRRYAVIPGTDADLLVPEVCDALERCGLRTRRIHPRQAVALMPHLLVSERPALFFSVNFQGLDAYGELYHLLRAAGVTVATWCVDNPFHLLSGLRSPYWREMPLFVTDASFIPQLAEHGATNVHHLPLAAWPQHFAARAMDATDHGLSSRMVFVGRSGFPNRDSFFAGCAVPPLLSANATDMIARGERPDFRWWLEGLGIQSLWPGNEVRNAGFGAETASLERRVHCLMEASRLPLTVYGDEDWKTLLPRAVEVRPVVDYYTTLPSIYRQAAWTLNVTSLLLPAGLTQRHFDVWASGGFLITDNSPGLSIFPKELTQHIAFDRPEDIARIAADMRPGTPRRDDLRRAWQHLILTEHTYEHRMRHTLDILALA</sequence>
<dbReference type="Pfam" id="PF13524">
    <property type="entry name" value="Glyco_trans_1_2"/>
    <property type="match status" value="1"/>
</dbReference>
<dbReference type="AlphaFoldDB" id="A0A846QKX5"/>
<comment type="caution">
    <text evidence="2">The sequence shown here is derived from an EMBL/GenBank/DDBJ whole genome shotgun (WGS) entry which is preliminary data.</text>
</comment>
<accession>A0A846QKX5</accession>
<dbReference type="InterPro" id="IPR055259">
    <property type="entry name" value="YkvP/CgeB_Glyco_trans-like"/>
</dbReference>
<feature type="domain" description="Spore protein YkvP/CgeB glycosyl transferase-like" evidence="1">
    <location>
        <begin position="361"/>
        <end position="499"/>
    </location>
</feature>
<dbReference type="EMBL" id="JAATJA010000002">
    <property type="protein sequence ID" value="NJB68771.1"/>
    <property type="molecule type" value="Genomic_DNA"/>
</dbReference>